<dbReference type="InterPro" id="IPR053910">
    <property type="entry name" value="RsmI_HTH"/>
</dbReference>
<feature type="domain" description="RsmI HTH" evidence="8">
    <location>
        <begin position="241"/>
        <end position="283"/>
    </location>
</feature>
<organism evidence="9 10">
    <name type="scientific">Azoarcus taiwanensis</name>
    <dbReference type="NCBI Taxonomy" id="666964"/>
    <lineage>
        <taxon>Bacteria</taxon>
        <taxon>Pseudomonadati</taxon>
        <taxon>Pseudomonadota</taxon>
        <taxon>Betaproteobacteria</taxon>
        <taxon>Rhodocyclales</taxon>
        <taxon>Zoogloeaceae</taxon>
        <taxon>Azoarcus</taxon>
    </lineage>
</organism>
<evidence type="ECO:0000313" key="10">
    <source>
        <dbReference type="Proteomes" id="UP000599523"/>
    </source>
</evidence>
<comment type="catalytic activity">
    <reaction evidence="6">
        <text>cytidine(1402) in 16S rRNA + S-adenosyl-L-methionine = 2'-O-methylcytidine(1402) in 16S rRNA + S-adenosyl-L-homocysteine + H(+)</text>
        <dbReference type="Rhea" id="RHEA:42924"/>
        <dbReference type="Rhea" id="RHEA-COMP:10285"/>
        <dbReference type="Rhea" id="RHEA-COMP:10286"/>
        <dbReference type="ChEBI" id="CHEBI:15378"/>
        <dbReference type="ChEBI" id="CHEBI:57856"/>
        <dbReference type="ChEBI" id="CHEBI:59789"/>
        <dbReference type="ChEBI" id="CHEBI:74495"/>
        <dbReference type="ChEBI" id="CHEBI:82748"/>
        <dbReference type="EC" id="2.1.1.198"/>
    </reaction>
</comment>
<dbReference type="AlphaFoldDB" id="A0A972F758"/>
<proteinExistence type="inferred from homology"/>
<evidence type="ECO:0000259" key="7">
    <source>
        <dbReference type="Pfam" id="PF00590"/>
    </source>
</evidence>
<dbReference type="Gene3D" id="3.40.1010.10">
    <property type="entry name" value="Cobalt-precorrin-4 Transmethylase, Domain 1"/>
    <property type="match status" value="1"/>
</dbReference>
<dbReference type="GO" id="GO:0005737">
    <property type="term" value="C:cytoplasm"/>
    <property type="evidence" value="ECO:0007669"/>
    <property type="project" value="UniProtKB-SubCell"/>
</dbReference>
<dbReference type="InterPro" id="IPR008189">
    <property type="entry name" value="rRNA_ssu_MeTfrase_I"/>
</dbReference>
<evidence type="ECO:0000256" key="6">
    <source>
        <dbReference type="HAMAP-Rule" id="MF_01877"/>
    </source>
</evidence>
<dbReference type="EMBL" id="WTVM01000031">
    <property type="protein sequence ID" value="NMG02742.1"/>
    <property type="molecule type" value="Genomic_DNA"/>
</dbReference>
<evidence type="ECO:0000256" key="1">
    <source>
        <dbReference type="ARBA" id="ARBA00022490"/>
    </source>
</evidence>
<dbReference type="PIRSF" id="PIRSF005917">
    <property type="entry name" value="MTase_YraL"/>
    <property type="match status" value="1"/>
</dbReference>
<accession>A0A972F758</accession>
<evidence type="ECO:0000256" key="3">
    <source>
        <dbReference type="ARBA" id="ARBA00022603"/>
    </source>
</evidence>
<evidence type="ECO:0000256" key="4">
    <source>
        <dbReference type="ARBA" id="ARBA00022679"/>
    </source>
</evidence>
<dbReference type="Pfam" id="PF00590">
    <property type="entry name" value="TP_methylase"/>
    <property type="match status" value="1"/>
</dbReference>
<dbReference type="SUPFAM" id="SSF53790">
    <property type="entry name" value="Tetrapyrrole methylase"/>
    <property type="match status" value="1"/>
</dbReference>
<dbReference type="InterPro" id="IPR035996">
    <property type="entry name" value="4pyrrol_Methylase_sf"/>
</dbReference>
<dbReference type="NCBIfam" id="TIGR00096">
    <property type="entry name" value="16S rRNA (cytidine(1402)-2'-O)-methyltransferase"/>
    <property type="match status" value="1"/>
</dbReference>
<dbReference type="InterPro" id="IPR000878">
    <property type="entry name" value="4pyrrol_Mease"/>
</dbReference>
<dbReference type="PANTHER" id="PTHR46111">
    <property type="entry name" value="RIBOSOMAL RNA SMALL SUBUNIT METHYLTRANSFERASE I"/>
    <property type="match status" value="1"/>
</dbReference>
<dbReference type="InterPro" id="IPR014776">
    <property type="entry name" value="4pyrrole_Mease_sub2"/>
</dbReference>
<comment type="caution">
    <text evidence="9">The sequence shown here is derived from an EMBL/GenBank/DDBJ whole genome shotgun (WGS) entry which is preliminary data.</text>
</comment>
<dbReference type="RefSeq" id="WP_168987523.1">
    <property type="nucleotide sequence ID" value="NZ_CAWPHM010000244.1"/>
</dbReference>
<keyword evidence="5 6" id="KW-0949">S-adenosyl-L-methionine</keyword>
<dbReference type="InterPro" id="IPR014777">
    <property type="entry name" value="4pyrrole_Mease_sub1"/>
</dbReference>
<protein>
    <recommendedName>
        <fullName evidence="6">Ribosomal RNA small subunit methyltransferase I</fullName>
        <ecNumber evidence="6">2.1.1.198</ecNumber>
    </recommendedName>
    <alternativeName>
        <fullName evidence="6">16S rRNA 2'-O-ribose C1402 methyltransferase</fullName>
    </alternativeName>
    <alternativeName>
        <fullName evidence="6">rRNA (cytidine-2'-O-)-methyltransferase RsmI</fullName>
    </alternativeName>
</protein>
<comment type="function">
    <text evidence="6">Catalyzes the 2'-O-methylation of the ribose of cytidine 1402 (C1402) in 16S rRNA.</text>
</comment>
<gene>
    <name evidence="6 9" type="primary">rsmI</name>
    <name evidence="9" type="ORF">GPA21_07135</name>
</gene>
<dbReference type="FunFam" id="3.30.950.10:FF:000002">
    <property type="entry name" value="Ribosomal RNA small subunit methyltransferase I"/>
    <property type="match status" value="1"/>
</dbReference>
<reference evidence="9" key="1">
    <citation type="submission" date="2019-12" db="EMBL/GenBank/DDBJ databases">
        <title>Comparative genomics gives insights into the taxonomy of the Azoarcus-Aromatoleum group and reveals separate origins of nif in the plant-associated Azoarcus and non-plant-associated Aromatoleum sub-groups.</title>
        <authorList>
            <person name="Lafos M."/>
            <person name="Maluk M."/>
            <person name="Batista M."/>
            <person name="Junghare M."/>
            <person name="Carmona M."/>
            <person name="Faoro H."/>
            <person name="Cruz L.M."/>
            <person name="Battistoni F."/>
            <person name="De Souza E."/>
            <person name="Pedrosa F."/>
            <person name="Chen W.-M."/>
            <person name="Poole P.S."/>
            <person name="Dixon R.A."/>
            <person name="James E.K."/>
        </authorList>
    </citation>
    <scope>NUCLEOTIDE SEQUENCE</scope>
    <source>
        <strain evidence="9">NSC3</strain>
    </source>
</reference>
<dbReference type="CDD" id="cd11648">
    <property type="entry name" value="RsmI"/>
    <property type="match status" value="1"/>
</dbReference>
<dbReference type="GO" id="GO:0070677">
    <property type="term" value="F:rRNA (cytosine-2'-O-)-methyltransferase activity"/>
    <property type="evidence" value="ECO:0007669"/>
    <property type="project" value="UniProtKB-UniRule"/>
</dbReference>
<feature type="domain" description="Tetrapyrrole methylase" evidence="7">
    <location>
        <begin position="14"/>
        <end position="213"/>
    </location>
</feature>
<evidence type="ECO:0000256" key="5">
    <source>
        <dbReference type="ARBA" id="ARBA00022691"/>
    </source>
</evidence>
<comment type="similarity">
    <text evidence="6">Belongs to the methyltransferase superfamily. RsmI family.</text>
</comment>
<evidence type="ECO:0000256" key="2">
    <source>
        <dbReference type="ARBA" id="ARBA00022552"/>
    </source>
</evidence>
<dbReference type="Gene3D" id="3.30.950.10">
    <property type="entry name" value="Methyltransferase, Cobalt-precorrin-4 Transmethylase, Domain 2"/>
    <property type="match status" value="1"/>
</dbReference>
<evidence type="ECO:0000259" key="8">
    <source>
        <dbReference type="Pfam" id="PF23016"/>
    </source>
</evidence>
<dbReference type="PANTHER" id="PTHR46111:SF1">
    <property type="entry name" value="RIBOSOMAL RNA SMALL SUBUNIT METHYLTRANSFERASE I"/>
    <property type="match status" value="1"/>
</dbReference>
<keyword evidence="4 6" id="KW-0808">Transferase</keyword>
<dbReference type="HAMAP" id="MF_01877">
    <property type="entry name" value="16SrRNA_methyltr_I"/>
    <property type="match status" value="1"/>
</dbReference>
<name>A0A972F758_9RHOO</name>
<keyword evidence="10" id="KW-1185">Reference proteome</keyword>
<keyword evidence="1 6" id="KW-0963">Cytoplasm</keyword>
<keyword evidence="2 6" id="KW-0698">rRNA processing</keyword>
<evidence type="ECO:0000313" key="9">
    <source>
        <dbReference type="EMBL" id="NMG02742.1"/>
    </source>
</evidence>
<comment type="subcellular location">
    <subcellularLocation>
        <location evidence="6">Cytoplasm</location>
    </subcellularLocation>
</comment>
<sequence length="285" mass="30330">MSIDRSVLSSTTSFYVVATPLGNLRDIGMRALDILAAVDVVAAEDTRHSQRLLDAYNIRTRLVAVHEHNEQAAAESVLRMLEDGRHVALITDAGTPGISDPGARIVARVRAAGHPVVPVPGPCAAIAALSVSGFVEPGFHFAGFLPPKSAARRVALEALAAQTVPLVFYESPHRIDASLADIAATLGGEREILIARELTKVFEQVVRLPLAQASSWLAEDANRARGEFVLVVSPPPPREGLSPASEKVLQLLLEELPLKSAVKLAARITGDSKNALYARALELNG</sequence>
<keyword evidence="3 6" id="KW-0489">Methyltransferase</keyword>
<dbReference type="FunFam" id="3.40.1010.10:FF:000007">
    <property type="entry name" value="Ribosomal RNA small subunit methyltransferase I"/>
    <property type="match status" value="1"/>
</dbReference>
<dbReference type="EC" id="2.1.1.198" evidence="6"/>
<dbReference type="Pfam" id="PF23016">
    <property type="entry name" value="RsmI_C"/>
    <property type="match status" value="1"/>
</dbReference>
<dbReference type="Proteomes" id="UP000599523">
    <property type="component" value="Unassembled WGS sequence"/>
</dbReference>